<dbReference type="PANTHER" id="PTHR45138">
    <property type="entry name" value="REGULATORY COMPONENTS OF SENSORY TRANSDUCTION SYSTEM"/>
    <property type="match status" value="1"/>
</dbReference>
<evidence type="ECO:0000256" key="1">
    <source>
        <dbReference type="ARBA" id="ARBA00012528"/>
    </source>
</evidence>
<dbReference type="EMBL" id="CP109965">
    <property type="protein sequence ID" value="WAJ70888.1"/>
    <property type="molecule type" value="Genomic_DNA"/>
</dbReference>
<dbReference type="InterPro" id="IPR048516">
    <property type="entry name" value="DGCcoil"/>
</dbReference>
<dbReference type="SUPFAM" id="SSF55073">
    <property type="entry name" value="Nucleotide cyclase"/>
    <property type="match status" value="1"/>
</dbReference>
<name>A0ABY7AMV9_9ALTE</name>
<accession>A0ABY7AMV9</accession>
<keyword evidence="5" id="KW-0548">Nucleotidyltransferase</keyword>
<dbReference type="Pfam" id="PF00990">
    <property type="entry name" value="GGDEF"/>
    <property type="match status" value="1"/>
</dbReference>
<dbReference type="EC" id="2.7.7.65" evidence="1"/>
<keyword evidence="6" id="KW-1185">Reference proteome</keyword>
<dbReference type="PROSITE" id="PS50887">
    <property type="entry name" value="GGDEF"/>
    <property type="match status" value="1"/>
</dbReference>
<dbReference type="NCBIfam" id="TIGR00254">
    <property type="entry name" value="GGDEF"/>
    <property type="match status" value="1"/>
</dbReference>
<evidence type="ECO:0000256" key="2">
    <source>
        <dbReference type="ARBA" id="ARBA00034247"/>
    </source>
</evidence>
<dbReference type="PANTHER" id="PTHR45138:SF9">
    <property type="entry name" value="DIGUANYLATE CYCLASE DGCM-RELATED"/>
    <property type="match status" value="1"/>
</dbReference>
<protein>
    <recommendedName>
        <fullName evidence="1">diguanylate cyclase</fullName>
        <ecNumber evidence="1">2.7.7.65</ecNumber>
    </recommendedName>
</protein>
<keyword evidence="5" id="KW-0808">Transferase</keyword>
<dbReference type="RefSeq" id="WP_268075236.1">
    <property type="nucleotide sequence ID" value="NZ_CP109965.1"/>
</dbReference>
<sequence>MSDEKIELLKKKLLSSIQARQSLERSYEKQFTSLTAFIGKLTNTCKGLDVELDNRLGKLRTHLNKNTNISKLEPLITELSKLLNQQSNKNAQQLQQAQVALLGAAKTLQKFKGLPNEFRRSLRGVIQQIEQPDNSYIHLIPVLTQLVNLYQEFATLEIKELEATPASTDDTAALEPLRQKASAELINILSHIAFSGENADKVDKIRHTLSSHVSAACLVESCVEVIRLVVGSITEERQSAQSFLFSLNDALSSVHSAVSTSISGSQSINESKQKLNAQLKDNLTGMSDEVNKATTLDGLKKQINLRIADIIDALNQKESLESQEHQLLIGSLSEMESRLKELEVEAEEYKKKLSEQRFKSLQDMLTKLPNRASLDERMELEYRRWMRYSHDLCVVVADIDHFKKINDKFGHSVGDRVLQIVAATLQKGLRETDYIARYGGEEFVLIFPESKLKEIDIKLNHLREAVNKIPFKFKNADLKVTISMGATQFKAIDQPQSAFDRADQALYKAKASGRNKVILTR</sequence>
<dbReference type="SMART" id="SM00267">
    <property type="entry name" value="GGDEF"/>
    <property type="match status" value="1"/>
</dbReference>
<dbReference type="InterPro" id="IPR043128">
    <property type="entry name" value="Rev_trsase/Diguanyl_cyclase"/>
</dbReference>
<evidence type="ECO:0000313" key="5">
    <source>
        <dbReference type="EMBL" id="WAJ70888.1"/>
    </source>
</evidence>
<dbReference type="InterPro" id="IPR029787">
    <property type="entry name" value="Nucleotide_cyclase"/>
</dbReference>
<gene>
    <name evidence="5" type="ORF">OLW01_03500</name>
</gene>
<evidence type="ECO:0000259" key="4">
    <source>
        <dbReference type="PROSITE" id="PS50887"/>
    </source>
</evidence>
<comment type="catalytic activity">
    <reaction evidence="2">
        <text>2 GTP = 3',3'-c-di-GMP + 2 diphosphate</text>
        <dbReference type="Rhea" id="RHEA:24898"/>
        <dbReference type="ChEBI" id="CHEBI:33019"/>
        <dbReference type="ChEBI" id="CHEBI:37565"/>
        <dbReference type="ChEBI" id="CHEBI:58805"/>
        <dbReference type="EC" id="2.7.7.65"/>
    </reaction>
</comment>
<dbReference type="CDD" id="cd01949">
    <property type="entry name" value="GGDEF"/>
    <property type="match status" value="1"/>
</dbReference>
<evidence type="ECO:0000313" key="6">
    <source>
        <dbReference type="Proteomes" id="UP001163726"/>
    </source>
</evidence>
<organism evidence="5 6">
    <name type="scientific">Catenovulum adriaticum</name>
    <dbReference type="NCBI Taxonomy" id="2984846"/>
    <lineage>
        <taxon>Bacteria</taxon>
        <taxon>Pseudomonadati</taxon>
        <taxon>Pseudomonadota</taxon>
        <taxon>Gammaproteobacteria</taxon>
        <taxon>Alteromonadales</taxon>
        <taxon>Alteromonadaceae</taxon>
        <taxon>Catenovulum</taxon>
    </lineage>
</organism>
<dbReference type="InterPro" id="IPR000160">
    <property type="entry name" value="GGDEF_dom"/>
</dbReference>
<dbReference type="Proteomes" id="UP001163726">
    <property type="component" value="Chromosome"/>
</dbReference>
<dbReference type="Pfam" id="PF20975">
    <property type="entry name" value="DGCcoil"/>
    <property type="match status" value="1"/>
</dbReference>
<reference evidence="5" key="1">
    <citation type="submission" date="2022-10" db="EMBL/GenBank/DDBJ databases">
        <title>Catenovulum adriacola sp. nov. isolated in the Harbour of Susak.</title>
        <authorList>
            <person name="Schoch T."/>
            <person name="Reich S.J."/>
            <person name="Stoeferle S."/>
            <person name="Flaiz M."/>
            <person name="Kazda M."/>
            <person name="Riedel C.U."/>
            <person name="Duerre P."/>
        </authorList>
    </citation>
    <scope>NUCLEOTIDE SEQUENCE</scope>
    <source>
        <strain evidence="5">TS8</strain>
    </source>
</reference>
<keyword evidence="3" id="KW-0175">Coiled coil</keyword>
<dbReference type="Gene3D" id="3.30.70.270">
    <property type="match status" value="1"/>
</dbReference>
<feature type="coiled-coil region" evidence="3">
    <location>
        <begin position="325"/>
        <end position="359"/>
    </location>
</feature>
<evidence type="ECO:0000256" key="3">
    <source>
        <dbReference type="SAM" id="Coils"/>
    </source>
</evidence>
<proteinExistence type="predicted"/>
<feature type="domain" description="GGDEF" evidence="4">
    <location>
        <begin position="390"/>
        <end position="521"/>
    </location>
</feature>
<dbReference type="InterPro" id="IPR050469">
    <property type="entry name" value="Diguanylate_Cyclase"/>
</dbReference>
<dbReference type="GO" id="GO:0052621">
    <property type="term" value="F:diguanylate cyclase activity"/>
    <property type="evidence" value="ECO:0007669"/>
    <property type="project" value="UniProtKB-EC"/>
</dbReference>